<sequence>MKIFTIIISVLSVALIVFNLTKVNYSAPLEGNSTVALITILASLCALFIVLILYVSKRIEAKVKNQK</sequence>
<keyword evidence="1" id="KW-0812">Transmembrane</keyword>
<evidence type="ECO:0000313" key="2">
    <source>
        <dbReference type="EMBL" id="AJR02949.1"/>
    </source>
</evidence>
<dbReference type="OrthoDB" id="1453319at2"/>
<dbReference type="HOGENOM" id="CLU_194533_0_0_10"/>
<keyword evidence="1" id="KW-1133">Transmembrane helix</keyword>
<evidence type="ECO:0000313" key="3">
    <source>
        <dbReference type="Proteomes" id="UP000032229"/>
    </source>
</evidence>
<organism evidence="2 3">
    <name type="scientific">Siansivirga zeaxanthinifaciens CC-SAMT-1</name>
    <dbReference type="NCBI Taxonomy" id="1454006"/>
    <lineage>
        <taxon>Bacteria</taxon>
        <taxon>Pseudomonadati</taxon>
        <taxon>Bacteroidota</taxon>
        <taxon>Flavobacteriia</taxon>
        <taxon>Flavobacteriales</taxon>
        <taxon>Flavobacteriaceae</taxon>
        <taxon>Siansivirga</taxon>
    </lineage>
</organism>
<dbReference type="KEGG" id="sze:AW14_04145"/>
<accession>A0A0C5WC74</accession>
<dbReference type="EMBL" id="CP007202">
    <property type="protein sequence ID" value="AJR02949.1"/>
    <property type="molecule type" value="Genomic_DNA"/>
</dbReference>
<reference evidence="2 3" key="1">
    <citation type="submission" date="2014-02" db="EMBL/GenBank/DDBJ databases">
        <authorList>
            <person name="Young C.-C."/>
            <person name="Hameed A."/>
            <person name="Huang H.-C."/>
            <person name="Shahina M."/>
        </authorList>
    </citation>
    <scope>NUCLEOTIDE SEQUENCE [LARGE SCALE GENOMIC DNA]</scope>
    <source>
        <strain evidence="2 3">CC-SAMT-1</strain>
    </source>
</reference>
<gene>
    <name evidence="2" type="ORF">AW14_04145</name>
</gene>
<keyword evidence="1" id="KW-0472">Membrane</keyword>
<dbReference type="STRING" id="1454006.AW14_04145"/>
<dbReference type="AlphaFoldDB" id="A0A0C5WC74"/>
<protein>
    <submittedName>
        <fullName evidence="2">Uncharacterized protein</fullName>
    </submittedName>
</protein>
<keyword evidence="3" id="KW-1185">Reference proteome</keyword>
<proteinExistence type="predicted"/>
<feature type="transmembrane region" description="Helical" evidence="1">
    <location>
        <begin position="35"/>
        <end position="55"/>
    </location>
</feature>
<dbReference type="RefSeq" id="WP_044637648.1">
    <property type="nucleotide sequence ID" value="NZ_CP007202.1"/>
</dbReference>
<name>A0A0C5WC74_9FLAO</name>
<dbReference type="Proteomes" id="UP000032229">
    <property type="component" value="Chromosome"/>
</dbReference>
<evidence type="ECO:0000256" key="1">
    <source>
        <dbReference type="SAM" id="Phobius"/>
    </source>
</evidence>